<evidence type="ECO:0000313" key="3">
    <source>
        <dbReference type="Proteomes" id="UP000176583"/>
    </source>
</evidence>
<dbReference type="EMBL" id="MEUW01000012">
    <property type="protein sequence ID" value="OGC44724.1"/>
    <property type="molecule type" value="Genomic_DNA"/>
</dbReference>
<accession>A0A1F4UID7</accession>
<dbReference type="AlphaFoldDB" id="A0A1F4UID7"/>
<sequence length="76" mass="8877">MDIFDRVEELKKQGKTEEEAFEIASKEAREEQEGHWPTTEEGRKEWGFKGQTPEEQVRIDEEKQQQGSNSEKPANP</sequence>
<protein>
    <submittedName>
        <fullName evidence="2">Uncharacterized protein</fullName>
    </submittedName>
</protein>
<reference evidence="2 3" key="1">
    <citation type="journal article" date="2016" name="Nat. Commun.">
        <title>Thousands of microbial genomes shed light on interconnected biogeochemical processes in an aquifer system.</title>
        <authorList>
            <person name="Anantharaman K."/>
            <person name="Brown C.T."/>
            <person name="Hug L.A."/>
            <person name="Sharon I."/>
            <person name="Castelle C.J."/>
            <person name="Probst A.J."/>
            <person name="Thomas B.C."/>
            <person name="Singh A."/>
            <person name="Wilkins M.J."/>
            <person name="Karaoz U."/>
            <person name="Brodie E.L."/>
            <person name="Williams K.H."/>
            <person name="Hubbard S.S."/>
            <person name="Banfield J.F."/>
        </authorList>
    </citation>
    <scope>NUCLEOTIDE SEQUENCE [LARGE SCALE GENOMIC DNA]</scope>
</reference>
<evidence type="ECO:0000313" key="2">
    <source>
        <dbReference type="EMBL" id="OGC44724.1"/>
    </source>
</evidence>
<proteinExistence type="predicted"/>
<comment type="caution">
    <text evidence="2">The sequence shown here is derived from an EMBL/GenBank/DDBJ whole genome shotgun (WGS) entry which is preliminary data.</text>
</comment>
<name>A0A1F4UID7_UNCKA</name>
<feature type="region of interest" description="Disordered" evidence="1">
    <location>
        <begin position="1"/>
        <end position="76"/>
    </location>
</feature>
<feature type="compositionally biased region" description="Basic and acidic residues" evidence="1">
    <location>
        <begin position="55"/>
        <end position="64"/>
    </location>
</feature>
<gene>
    <name evidence="2" type="ORF">A2V54_01815</name>
</gene>
<feature type="compositionally biased region" description="Polar residues" evidence="1">
    <location>
        <begin position="65"/>
        <end position="76"/>
    </location>
</feature>
<organism evidence="2 3">
    <name type="scientific">candidate division WWE3 bacterium RBG_19FT_COMBO_53_11</name>
    <dbReference type="NCBI Taxonomy" id="1802613"/>
    <lineage>
        <taxon>Bacteria</taxon>
        <taxon>Katanobacteria</taxon>
    </lineage>
</organism>
<feature type="compositionally biased region" description="Basic and acidic residues" evidence="1">
    <location>
        <begin position="1"/>
        <end position="47"/>
    </location>
</feature>
<evidence type="ECO:0000256" key="1">
    <source>
        <dbReference type="SAM" id="MobiDB-lite"/>
    </source>
</evidence>
<dbReference type="Proteomes" id="UP000176583">
    <property type="component" value="Unassembled WGS sequence"/>
</dbReference>